<feature type="compositionally biased region" description="Basic residues" evidence="1">
    <location>
        <begin position="129"/>
        <end position="139"/>
    </location>
</feature>
<keyword evidence="3" id="KW-1185">Reference proteome</keyword>
<feature type="compositionally biased region" description="Basic and acidic residues" evidence="1">
    <location>
        <begin position="39"/>
        <end position="50"/>
    </location>
</feature>
<dbReference type="GO" id="GO:0006338">
    <property type="term" value="P:chromatin remodeling"/>
    <property type="evidence" value="ECO:0007669"/>
    <property type="project" value="InterPro"/>
</dbReference>
<evidence type="ECO:0000256" key="1">
    <source>
        <dbReference type="SAM" id="MobiDB-lite"/>
    </source>
</evidence>
<sequence length="283" mass="29265">MAMSSSSTTGRSPSASAKADKNKKQVKIVMLKLAPKILRRFEDPPAHSEEQATPSTASSPPAAVEETSTLKVPEVNDNASEAPSTPAPTPGDAADTSNGDGSKKRKGGSLTGIKRSLGQLSDVNGLPKPRGKPGPKKKPRLEDGTIDHGAAKGSTMAGIGAGHKLGPKANQGAINAGLRALDRSGKPCRKWSKKPFILKSFTGVVWELDSWRGTERPQALNGEESSDTKEISQQSSSDIKPNESDVAMESNAGDQADPMLMSTPAASSPAPIPPSSAAIAAQG</sequence>
<feature type="region of interest" description="Disordered" evidence="1">
    <location>
        <begin position="1"/>
        <end position="26"/>
    </location>
</feature>
<dbReference type="GeneID" id="27704100"/>
<evidence type="ECO:0008006" key="4">
    <source>
        <dbReference type="Google" id="ProtNLM"/>
    </source>
</evidence>
<dbReference type="VEuPathDB" id="FungiDB:Z519_11172"/>
<feature type="compositionally biased region" description="Low complexity" evidence="1">
    <location>
        <begin position="52"/>
        <end position="63"/>
    </location>
</feature>
<dbReference type="AlphaFoldDB" id="A0A0D2FMZ0"/>
<accession>A0A0D2FMZ0</accession>
<evidence type="ECO:0000313" key="3">
    <source>
        <dbReference type="Proteomes" id="UP000053789"/>
    </source>
</evidence>
<feature type="region of interest" description="Disordered" evidence="1">
    <location>
        <begin position="212"/>
        <end position="283"/>
    </location>
</feature>
<dbReference type="Proteomes" id="UP000053789">
    <property type="component" value="Unassembled WGS sequence"/>
</dbReference>
<organism evidence="2 3">
    <name type="scientific">Cladophialophora bantiana (strain ATCC 10958 / CBS 173.52 / CDC B-1940 / NIH 8579)</name>
    <name type="common">Xylohypha bantiana</name>
    <dbReference type="NCBI Taxonomy" id="1442370"/>
    <lineage>
        <taxon>Eukaryota</taxon>
        <taxon>Fungi</taxon>
        <taxon>Dikarya</taxon>
        <taxon>Ascomycota</taxon>
        <taxon>Pezizomycotina</taxon>
        <taxon>Eurotiomycetes</taxon>
        <taxon>Chaetothyriomycetidae</taxon>
        <taxon>Chaetothyriales</taxon>
        <taxon>Herpotrichiellaceae</taxon>
        <taxon>Cladophialophora</taxon>
    </lineage>
</organism>
<reference evidence="2" key="1">
    <citation type="submission" date="2015-01" db="EMBL/GenBank/DDBJ databases">
        <title>The Genome Sequence of Cladophialophora bantiana CBS 173.52.</title>
        <authorList>
            <consortium name="The Broad Institute Genomics Platform"/>
            <person name="Cuomo C."/>
            <person name="de Hoog S."/>
            <person name="Gorbushina A."/>
            <person name="Stielow B."/>
            <person name="Teixiera M."/>
            <person name="Abouelleil A."/>
            <person name="Chapman S.B."/>
            <person name="Priest M."/>
            <person name="Young S.K."/>
            <person name="Wortman J."/>
            <person name="Nusbaum C."/>
            <person name="Birren B."/>
        </authorList>
    </citation>
    <scope>NUCLEOTIDE SEQUENCE [LARGE SCALE GENOMIC DNA]</scope>
    <source>
        <strain evidence="2">CBS 173.52</strain>
    </source>
</reference>
<dbReference type="OrthoDB" id="4093188at2759"/>
<feature type="compositionally biased region" description="Low complexity" evidence="1">
    <location>
        <begin position="264"/>
        <end position="283"/>
    </location>
</feature>
<dbReference type="PANTHER" id="PTHR28061">
    <property type="entry name" value="INO EIGHTY SUBUNIT 4"/>
    <property type="match status" value="1"/>
</dbReference>
<evidence type="ECO:0000313" key="2">
    <source>
        <dbReference type="EMBL" id="KIW88062.1"/>
    </source>
</evidence>
<feature type="compositionally biased region" description="Basic and acidic residues" evidence="1">
    <location>
        <begin position="140"/>
        <end position="150"/>
    </location>
</feature>
<dbReference type="Pfam" id="PF08193">
    <property type="entry name" value="INO80_Ies4"/>
    <property type="match status" value="1"/>
</dbReference>
<dbReference type="HOGENOM" id="CLU_058488_0_0_1"/>
<dbReference type="RefSeq" id="XP_016614731.1">
    <property type="nucleotide sequence ID" value="XM_016768885.1"/>
</dbReference>
<dbReference type="EMBL" id="KN847000">
    <property type="protein sequence ID" value="KIW88062.1"/>
    <property type="molecule type" value="Genomic_DNA"/>
</dbReference>
<dbReference type="InterPro" id="IPR013175">
    <property type="entry name" value="INO80_su_Ies4"/>
</dbReference>
<dbReference type="GO" id="GO:0031011">
    <property type="term" value="C:Ino80 complex"/>
    <property type="evidence" value="ECO:0007669"/>
    <property type="project" value="InterPro"/>
</dbReference>
<gene>
    <name evidence="2" type="ORF">Z519_11172</name>
</gene>
<feature type="compositionally biased region" description="Low complexity" evidence="1">
    <location>
        <begin position="1"/>
        <end position="17"/>
    </location>
</feature>
<feature type="region of interest" description="Disordered" evidence="1">
    <location>
        <begin position="39"/>
        <end position="170"/>
    </location>
</feature>
<dbReference type="PANTHER" id="PTHR28061:SF1">
    <property type="entry name" value="INO80 COMPLEX SUBUNIT 4"/>
    <property type="match status" value="1"/>
</dbReference>
<name>A0A0D2FMZ0_CLAB1</name>
<proteinExistence type="predicted"/>
<protein>
    <recommendedName>
        <fullName evidence="4">INO80 complex subunit B-like conserved region domain-containing protein</fullName>
    </recommendedName>
</protein>